<dbReference type="PANTHER" id="PTHR40707">
    <property type="entry name" value="POSSIBLE NUCLEASE OF RNASE H FOLD, RUVC/YQGF FAMILY"/>
    <property type="match status" value="1"/>
</dbReference>
<dbReference type="Gene3D" id="1.10.287.1490">
    <property type="match status" value="1"/>
</dbReference>
<reference evidence="3 4" key="1">
    <citation type="submission" date="2021-11" db="EMBL/GenBank/DDBJ databases">
        <title>Whole genome of Geoglobus acetivorans.</title>
        <authorList>
            <person name="Liu D."/>
        </authorList>
    </citation>
    <scope>NUCLEOTIDE SEQUENCE [LARGE SCALE GENOMIC DNA]</scope>
    <source>
        <strain evidence="3 4">SBH6</strain>
    </source>
</reference>
<keyword evidence="4" id="KW-1185">Reference proteome</keyword>
<protein>
    <submittedName>
        <fullName evidence="3">DUF460 domain-containing protein</fullName>
    </submittedName>
</protein>
<dbReference type="PANTHER" id="PTHR40707:SF1">
    <property type="entry name" value="DUF460 DOMAIN-CONTAINING PROTEIN"/>
    <property type="match status" value="1"/>
</dbReference>
<proteinExistence type="predicted"/>
<dbReference type="InterPro" id="IPR007408">
    <property type="entry name" value="DUF460"/>
</dbReference>
<dbReference type="InterPro" id="IPR001763">
    <property type="entry name" value="Rhodanese-like_dom"/>
</dbReference>
<dbReference type="RefSeq" id="WP_346297644.1">
    <property type="nucleotide sequence ID" value="NZ_CP087714.1"/>
</dbReference>
<dbReference type="EMBL" id="CP087714">
    <property type="protein sequence ID" value="XAT63697.1"/>
    <property type="molecule type" value="Genomic_DNA"/>
</dbReference>
<feature type="domain" description="Rhodanese" evidence="2">
    <location>
        <begin position="504"/>
        <end position="565"/>
    </location>
</feature>
<dbReference type="PROSITE" id="PS50206">
    <property type="entry name" value="RHODANESE_3"/>
    <property type="match status" value="1"/>
</dbReference>
<evidence type="ECO:0000313" key="3">
    <source>
        <dbReference type="EMBL" id="XAT63697.1"/>
    </source>
</evidence>
<evidence type="ECO:0000256" key="1">
    <source>
        <dbReference type="SAM" id="Coils"/>
    </source>
</evidence>
<organism evidence="3 4">
    <name type="scientific">Geoglobus acetivorans</name>
    <dbReference type="NCBI Taxonomy" id="565033"/>
    <lineage>
        <taxon>Archaea</taxon>
        <taxon>Methanobacteriati</taxon>
        <taxon>Methanobacteriota</taxon>
        <taxon>Archaeoglobi</taxon>
        <taxon>Archaeoglobales</taxon>
        <taxon>Archaeoglobaceae</taxon>
        <taxon>Geoglobus</taxon>
    </lineage>
</organism>
<keyword evidence="1" id="KW-0175">Coiled coil</keyword>
<accession>A0ABZ3H2B7</accession>
<sequence>MKIIGVDIIKGSATAKSRYAAYFISDGSEWSKEVSKHRLLKYIKEIRPDIVAVDNIFELFESRRELVSFLKSIPPSTDIVQTAGKQSLPALAKRYGIRMDPKNPFDEAKASALLAKYGVGEIVSVFTDKTVIKVSRNRSLGKGGWRQNKYRRKVHDSVRAVFREIKKILDEKGLEYVEEIRRGYGGISRGILIVNSPRENVPINSFRLRDVQVNVSAVEKEKIEFIPMKKHTRYTIVGIDPGTTVGVAVLDLNGHVISVKSKKGWSYSEVTEFILSHGKPVIIATDKKNAPEYVQKMRASFNCTLYTPKEDLPVEKKVLTSSYQPFNDHERDALASAIDAFNAYRNKFRNIEKRIPEGFDFEEIKAGIIKGMSLKSLIEKSEFHEPSKEKTEPRFDLEEIKRRDRLIAELKEENRRLSTQIRELKKEIERLQDKIHKIASEEYRKVRELNHIKSLEGEIKTLKKVIADKDRTIRELESKIEELRSIKYLEFRGWKAIKTLRKFTKEEIERLISTIGLDEGEVVYISDAGGGGKSAAELLVNRRIKAVLFSGEMSHYAKEVFERSKIPIIDLERLETKQFEDFILVRADRLDAEIQRAIEEIEKRTLNRLEEMILDYRNRRKMF</sequence>
<feature type="coiled-coil region" evidence="1">
    <location>
        <begin position="587"/>
        <end position="619"/>
    </location>
</feature>
<evidence type="ECO:0000313" key="4">
    <source>
        <dbReference type="Proteomes" id="UP001492541"/>
    </source>
</evidence>
<gene>
    <name evidence="3" type="ORF">LPQ35_10635</name>
</gene>
<name>A0ABZ3H2B7_GEOAI</name>
<evidence type="ECO:0000259" key="2">
    <source>
        <dbReference type="PROSITE" id="PS50206"/>
    </source>
</evidence>
<dbReference type="GeneID" id="90450157"/>
<feature type="coiled-coil region" evidence="1">
    <location>
        <begin position="400"/>
        <end position="486"/>
    </location>
</feature>
<dbReference type="Pfam" id="PF04312">
    <property type="entry name" value="DUF460"/>
    <property type="match status" value="1"/>
</dbReference>
<dbReference type="Proteomes" id="UP001492541">
    <property type="component" value="Chromosome"/>
</dbReference>